<dbReference type="GO" id="GO:0006952">
    <property type="term" value="P:defense response"/>
    <property type="evidence" value="ECO:0007669"/>
    <property type="project" value="UniProtKB-KW"/>
</dbReference>
<dbReference type="Gene3D" id="1.10.760.10">
    <property type="entry name" value="Cytochrome c-like domain"/>
    <property type="match status" value="1"/>
</dbReference>
<dbReference type="GO" id="GO:0009055">
    <property type="term" value="F:electron transfer activity"/>
    <property type="evidence" value="ECO:0007669"/>
    <property type="project" value="InterPro"/>
</dbReference>
<name>A0A5S9YBG4_ARATH</name>
<feature type="domain" description="TIR" evidence="16">
    <location>
        <begin position="2"/>
        <end position="137"/>
    </location>
</feature>
<dbReference type="FunFam" id="3.80.10.10:FF:001535">
    <property type="entry name" value="Disease resistance protein RRS1B"/>
    <property type="match status" value="1"/>
</dbReference>
<dbReference type="Gene3D" id="3.40.50.300">
    <property type="entry name" value="P-loop containing nucleotide triphosphate hydrolases"/>
    <property type="match status" value="1"/>
</dbReference>
<dbReference type="InterPro" id="IPR036909">
    <property type="entry name" value="Cyt_c-like_dom_sf"/>
</dbReference>
<evidence type="ECO:0000256" key="11">
    <source>
        <dbReference type="ARBA" id="ARBA00023125"/>
    </source>
</evidence>
<dbReference type="InterPro" id="IPR042197">
    <property type="entry name" value="Apaf_helical"/>
</dbReference>
<dbReference type="PRINTS" id="PR00364">
    <property type="entry name" value="DISEASERSIST"/>
</dbReference>
<evidence type="ECO:0000256" key="13">
    <source>
        <dbReference type="ARBA" id="ARBA00023242"/>
    </source>
</evidence>
<feature type="domain" description="WRKY" evidence="17">
    <location>
        <begin position="1180"/>
        <end position="1240"/>
    </location>
</feature>
<dbReference type="OrthoDB" id="1066808at2759"/>
<dbReference type="PROSITE" id="PS50104">
    <property type="entry name" value="TIR"/>
    <property type="match status" value="1"/>
</dbReference>
<dbReference type="InterPro" id="IPR036390">
    <property type="entry name" value="WH_DNA-bd_sf"/>
</dbReference>
<evidence type="ECO:0000256" key="14">
    <source>
        <dbReference type="PROSITE-ProRule" id="PRU00433"/>
    </source>
</evidence>
<dbReference type="Proteomes" id="UP000434276">
    <property type="component" value="Unassembled WGS sequence"/>
</dbReference>
<keyword evidence="7" id="KW-0611">Plant defense</keyword>
<keyword evidence="8" id="KW-0067">ATP-binding</keyword>
<feature type="compositionally biased region" description="Basic and acidic residues" evidence="15">
    <location>
        <begin position="1270"/>
        <end position="1279"/>
    </location>
</feature>
<dbReference type="Pfam" id="PF07725">
    <property type="entry name" value="LRR_3"/>
    <property type="match status" value="1"/>
</dbReference>
<evidence type="ECO:0000256" key="6">
    <source>
        <dbReference type="ARBA" id="ARBA00022741"/>
    </source>
</evidence>
<dbReference type="GO" id="GO:0046872">
    <property type="term" value="F:metal ion binding"/>
    <property type="evidence" value="ECO:0007669"/>
    <property type="project" value="UniProtKB-KW"/>
</dbReference>
<dbReference type="PROSITE" id="PS50811">
    <property type="entry name" value="WRKY"/>
    <property type="match status" value="1"/>
</dbReference>
<accession>A0A5S9YBG4</accession>
<dbReference type="GO" id="GO:0005524">
    <property type="term" value="F:ATP binding"/>
    <property type="evidence" value="ECO:0007669"/>
    <property type="project" value="UniProtKB-KW"/>
</dbReference>
<dbReference type="Gene3D" id="3.80.10.10">
    <property type="entry name" value="Ribonuclease Inhibitor"/>
    <property type="match status" value="1"/>
</dbReference>
<evidence type="ECO:0000256" key="2">
    <source>
        <dbReference type="ARBA" id="ARBA00022614"/>
    </source>
</evidence>
<evidence type="ECO:0000256" key="7">
    <source>
        <dbReference type="ARBA" id="ARBA00022821"/>
    </source>
</evidence>
<keyword evidence="4 14" id="KW-0479">Metal-binding</keyword>
<feature type="domain" description="Cytochrome c" evidence="18">
    <location>
        <begin position="1414"/>
        <end position="1506"/>
    </location>
</feature>
<dbReference type="Gene3D" id="1.10.8.430">
    <property type="entry name" value="Helical domain of apoptotic protease-activating factors"/>
    <property type="match status" value="1"/>
</dbReference>
<keyword evidence="12" id="KW-0804">Transcription</keyword>
<dbReference type="FunFam" id="3.80.10.10:FF:001920">
    <property type="entry name" value="Disease resistance protein (TIR-NBS-LRR class)"/>
    <property type="match status" value="1"/>
</dbReference>
<dbReference type="Pfam" id="PF01582">
    <property type="entry name" value="TIR"/>
    <property type="match status" value="1"/>
</dbReference>
<protein>
    <submittedName>
        <fullName evidence="19">Uncharacterized protein</fullName>
    </submittedName>
</protein>
<dbReference type="GO" id="GO:0005634">
    <property type="term" value="C:nucleus"/>
    <property type="evidence" value="ECO:0007669"/>
    <property type="project" value="UniProtKB-SubCell"/>
</dbReference>
<evidence type="ECO:0000256" key="12">
    <source>
        <dbReference type="ARBA" id="ARBA00023163"/>
    </source>
</evidence>
<dbReference type="SUPFAM" id="SSF52540">
    <property type="entry name" value="P-loop containing nucleoside triphosphate hydrolases"/>
    <property type="match status" value="1"/>
</dbReference>
<dbReference type="FunFam" id="1.10.760.10:FF:000021">
    <property type="entry name" value="Cytochrome c6, chloroplastic"/>
    <property type="match status" value="1"/>
</dbReference>
<dbReference type="SUPFAM" id="SSF46785">
    <property type="entry name" value="Winged helix' DNA-binding domain"/>
    <property type="match status" value="1"/>
</dbReference>
<keyword evidence="11" id="KW-0238">DNA-binding</keyword>
<dbReference type="InterPro" id="IPR002182">
    <property type="entry name" value="NB-ARC"/>
</dbReference>
<dbReference type="InterPro" id="IPR009056">
    <property type="entry name" value="Cyt_c-like_dom"/>
</dbReference>
<evidence type="ECO:0000313" key="19">
    <source>
        <dbReference type="EMBL" id="CAA0407643.1"/>
    </source>
</evidence>
<dbReference type="InterPro" id="IPR027417">
    <property type="entry name" value="P-loop_NTPase"/>
</dbReference>
<dbReference type="PANTHER" id="PTHR11017:SF456">
    <property type="entry name" value="DISEASE RESISTANCE PROTEIN RRS1"/>
    <property type="match status" value="1"/>
</dbReference>
<keyword evidence="10" id="KW-0805">Transcription regulation</keyword>
<dbReference type="Pfam" id="PF13442">
    <property type="entry name" value="Cytochrome_CBB3"/>
    <property type="match status" value="1"/>
</dbReference>
<evidence type="ECO:0000256" key="3">
    <source>
        <dbReference type="ARBA" id="ARBA00022617"/>
    </source>
</evidence>
<dbReference type="InterPro" id="IPR032675">
    <property type="entry name" value="LRR_dom_sf"/>
</dbReference>
<evidence type="ECO:0000256" key="9">
    <source>
        <dbReference type="ARBA" id="ARBA00023004"/>
    </source>
</evidence>
<dbReference type="Pfam" id="PF00931">
    <property type="entry name" value="NB-ARC"/>
    <property type="match status" value="1"/>
</dbReference>
<feature type="region of interest" description="Disordered" evidence="15">
    <location>
        <begin position="1343"/>
        <end position="1372"/>
    </location>
</feature>
<dbReference type="InterPro" id="IPR036576">
    <property type="entry name" value="WRKY_dom_sf"/>
</dbReference>
<dbReference type="InterPro" id="IPR035897">
    <property type="entry name" value="Toll_tir_struct_dom_sf"/>
</dbReference>
<dbReference type="Pfam" id="PF23282">
    <property type="entry name" value="WHD_ROQ1"/>
    <property type="match status" value="2"/>
</dbReference>
<keyword evidence="13" id="KW-0539">Nucleus</keyword>
<dbReference type="PROSITE" id="PS51007">
    <property type="entry name" value="CYTC"/>
    <property type="match status" value="1"/>
</dbReference>
<comment type="subcellular location">
    <subcellularLocation>
        <location evidence="1">Nucleus</location>
    </subcellularLocation>
</comment>
<evidence type="ECO:0000256" key="8">
    <source>
        <dbReference type="ARBA" id="ARBA00022840"/>
    </source>
</evidence>
<evidence type="ECO:0000259" key="17">
    <source>
        <dbReference type="PROSITE" id="PS50811"/>
    </source>
</evidence>
<organism evidence="19 20">
    <name type="scientific">Arabidopsis thaliana</name>
    <name type="common">Mouse-ear cress</name>
    <dbReference type="NCBI Taxonomy" id="3702"/>
    <lineage>
        <taxon>Eukaryota</taxon>
        <taxon>Viridiplantae</taxon>
        <taxon>Streptophyta</taxon>
        <taxon>Embryophyta</taxon>
        <taxon>Tracheophyta</taxon>
        <taxon>Spermatophyta</taxon>
        <taxon>Magnoliopsida</taxon>
        <taxon>eudicotyledons</taxon>
        <taxon>Gunneridae</taxon>
        <taxon>Pentapetalae</taxon>
        <taxon>rosids</taxon>
        <taxon>malvids</taxon>
        <taxon>Brassicales</taxon>
        <taxon>Brassicaceae</taxon>
        <taxon>Camelineae</taxon>
        <taxon>Arabidopsis</taxon>
    </lineage>
</organism>
<dbReference type="Gene3D" id="3.40.50.10140">
    <property type="entry name" value="Toll/interleukin-1 receptor homology (TIR) domain"/>
    <property type="match status" value="1"/>
</dbReference>
<evidence type="ECO:0000259" key="18">
    <source>
        <dbReference type="PROSITE" id="PS51007"/>
    </source>
</evidence>
<dbReference type="ExpressionAtlas" id="A0A5S9YBG4">
    <property type="expression patterns" value="baseline and differential"/>
</dbReference>
<reference evidence="19 20" key="1">
    <citation type="submission" date="2019-12" db="EMBL/GenBank/DDBJ databases">
        <authorList>
            <person name="Jiao W.-B."/>
            <person name="Schneeberger K."/>
        </authorList>
    </citation>
    <scope>NUCLEOTIDE SEQUENCE [LARGE SCALE GENOMIC DNA]</scope>
    <source>
        <strain evidence="20">cv. C24</strain>
    </source>
</reference>
<gene>
    <name evidence="19" type="ORF">C24_LOCUS24553</name>
</gene>
<keyword evidence="5" id="KW-0677">Repeat</keyword>
<proteinExistence type="predicted"/>
<keyword evidence="2" id="KW-0433">Leucine-rich repeat</keyword>
<feature type="compositionally biased region" description="Low complexity" evidence="15">
    <location>
        <begin position="1249"/>
        <end position="1269"/>
    </location>
</feature>
<evidence type="ECO:0000256" key="15">
    <source>
        <dbReference type="SAM" id="MobiDB-lite"/>
    </source>
</evidence>
<dbReference type="InterPro" id="IPR003657">
    <property type="entry name" value="WRKY_dom"/>
</dbReference>
<dbReference type="GO" id="GO:0043531">
    <property type="term" value="F:ADP binding"/>
    <property type="evidence" value="ECO:0007669"/>
    <property type="project" value="InterPro"/>
</dbReference>
<dbReference type="FunFam" id="1.10.8.430:FF:000004">
    <property type="entry name" value="Disease resistance protein (TIR-NBS-LRR class)"/>
    <property type="match status" value="1"/>
</dbReference>
<keyword evidence="3 14" id="KW-0349">Heme</keyword>
<evidence type="ECO:0000256" key="5">
    <source>
        <dbReference type="ARBA" id="ARBA00022737"/>
    </source>
</evidence>
<dbReference type="InterPro" id="IPR058192">
    <property type="entry name" value="WHD_ROQ1-like"/>
</dbReference>
<dbReference type="SUPFAM" id="SSF46626">
    <property type="entry name" value="Cytochrome c"/>
    <property type="match status" value="1"/>
</dbReference>
<evidence type="ECO:0000259" key="16">
    <source>
        <dbReference type="PROSITE" id="PS50104"/>
    </source>
</evidence>
<dbReference type="GO" id="GO:0020037">
    <property type="term" value="F:heme binding"/>
    <property type="evidence" value="ECO:0007669"/>
    <property type="project" value="InterPro"/>
</dbReference>
<dbReference type="GO" id="GO:0003700">
    <property type="term" value="F:DNA-binding transcription factor activity"/>
    <property type="evidence" value="ECO:0007669"/>
    <property type="project" value="InterPro"/>
</dbReference>
<evidence type="ECO:0000256" key="10">
    <source>
        <dbReference type="ARBA" id="ARBA00023015"/>
    </source>
</evidence>
<dbReference type="SUPFAM" id="SSF118290">
    <property type="entry name" value="WRKY DNA-binding domain"/>
    <property type="match status" value="1"/>
</dbReference>
<dbReference type="Gene3D" id="2.20.25.80">
    <property type="entry name" value="WRKY domain"/>
    <property type="match status" value="1"/>
</dbReference>
<dbReference type="FunFam" id="3.40.50.300:FF:001957">
    <property type="entry name" value="Disease resistance protein (TIR-NBS-LRR class)"/>
    <property type="match status" value="1"/>
</dbReference>
<dbReference type="InterPro" id="IPR000157">
    <property type="entry name" value="TIR_dom"/>
</dbReference>
<dbReference type="SUPFAM" id="SSF52058">
    <property type="entry name" value="L domain-like"/>
    <property type="match status" value="1"/>
</dbReference>
<dbReference type="FunFam" id="2.20.25.80:FF:000011">
    <property type="entry name" value="Disease resistance protein RRS1"/>
    <property type="match status" value="1"/>
</dbReference>
<keyword evidence="9 14" id="KW-0408">Iron</keyword>
<dbReference type="EMBL" id="CACSHJ010000096">
    <property type="protein sequence ID" value="CAA0407643.1"/>
    <property type="molecule type" value="Genomic_DNA"/>
</dbReference>
<feature type="compositionally biased region" description="Basic and acidic residues" evidence="15">
    <location>
        <begin position="1357"/>
        <end position="1371"/>
    </location>
</feature>
<dbReference type="PANTHER" id="PTHR11017">
    <property type="entry name" value="LEUCINE-RICH REPEAT-CONTAINING PROTEIN"/>
    <property type="match status" value="1"/>
</dbReference>
<dbReference type="GO" id="GO:0007165">
    <property type="term" value="P:signal transduction"/>
    <property type="evidence" value="ECO:0007669"/>
    <property type="project" value="InterPro"/>
</dbReference>
<dbReference type="InterPro" id="IPR044974">
    <property type="entry name" value="Disease_R_plants"/>
</dbReference>
<dbReference type="GO" id="GO:0043565">
    <property type="term" value="F:sequence-specific DNA binding"/>
    <property type="evidence" value="ECO:0007669"/>
    <property type="project" value="InterPro"/>
</dbReference>
<dbReference type="SUPFAM" id="SSF52200">
    <property type="entry name" value="Toll/Interleukin receptor TIR domain"/>
    <property type="match status" value="1"/>
</dbReference>
<evidence type="ECO:0000256" key="1">
    <source>
        <dbReference type="ARBA" id="ARBA00004123"/>
    </source>
</evidence>
<dbReference type="SMART" id="SM00774">
    <property type="entry name" value="WRKY"/>
    <property type="match status" value="1"/>
</dbReference>
<dbReference type="Pfam" id="PF03106">
    <property type="entry name" value="WRKY"/>
    <property type="match status" value="1"/>
</dbReference>
<sequence>MIESEQIVYISCVEEVRYSFVSHLSEALRRKGINDVFIDSDDSLSNESQSMVERARVSVMILPGNRTISLEKLVKVLDCQKNKDQVVVPVLYGVRSSETEWLSALDSKGFSSVHQSRKECSDSHLVKEIVRDLYEKLFYMERIGIYSKLLEIEKMVCKQLLDIRCVGIWGMPGIGKTTLAKAVFDQMSGEFDAHCFIEDYTKAIQEKGVYCLLEEQFLKQNAGASGTVTKLSLLRDRLNNKRVLVVLDDVRSPLVVESFLGGFDWFGPKSLIIITSKDKSVFRLCRVNQIYEVQGLNEKEALQLFSLCASIDDMAEQNLHEVSMKVIKYANGHPLALNLYGRELMGKKRPPEMEIAFLKLKECPPAIFVDAIKSSYDTLNDREKNIFLDIACFFQGENVDYVMQLLEGCGFFPHVGIDVLVEKSLVTISENRVRMHNLIQDVGRQIINRETRQTKRRSRLWEPCSIKYLLEDKEQNENDEQKTTFERAQVPEEIEGIFLDTSNLSFDIKHVAFDNMLNLRLFKIYSSNPEVHHVNNFLKGSLSSLPNVLRLLHWENYPLQFLPQNFDPIHLVEINMPYSQLKKLWGGTKDLEMLKTIRLCHSQQLVDIDDLLKAQNLEVVDLQGCTRLQSFPATGQLLHLRVVNLSGCTEIKSFPEIPPNIETLNLQGTGIIELPLSIVKPNYRELLNLLAEIPGLSGVSNLEQSDLKPLTSLMKISTSYQNPGKLSCLELNDCSRLRSLPNMVNLELLKALDLSGCAELETIQGFPRNLKELYLVGTAVRQVPQLPQSLEFFNAHGCVSLKSIRLDFKKLPVHYTFSNCSDLSPQVVNDFLVQAMANVIAKHIPRERHVTGFSQKTVQRSSRDSQQELNKTLAFSFCAPSHANQNSKLDLQPGSSSMTRLDPSWRNTLVGFAMLVQVAFSEGYCDDTDFGISCVCKWKNKEGHSHRREINLHCWALGKAVERDHTFVFFDVNMRPDTDEGNDPDIWADLVVFEFFPVNKQRKPLNDSCTVTRCGVRLITAVNCNTSIENISPVLSLDPMEVSGNEDEEVLRVRYAGLQEIYKALFLYIAGLFNDEDVGLVAPLIANIIDMDVSYGLKVLAYRSLIRVSSNGEIVMHYLLRQMGKEILHTESKKTDKLVDNIQSSMIATKEIEITRSKSRRKNNKEKRVVCVVDRGSRSSDLWVWRKYGQKPIKSSPYPRSYYRCASSKGCFARKQVERSRTDPNVLVITYISEHNHPFPTLRNTLAGSTRSSSSKCSDVTTSASSTVSQDKEGPDKSHLPSSPASPPYAAMVVKEEDMEQWDNMEFDVDVEEDTFIPELFPEDTFADMDKLEENSQTMFLSRRSSGGNMEAQGKNSSDDREVNGRGKELKNPISLNHNKDLDFLLKKLAPPLTAVLLAVSPICFPPESLGQTLDIQRGATLFNRACIGCHDTGGNIIQPGATLFTKDLERNGVDTEEEIYRVTYFGKGRMPGFGEKCTPRGQCTFGPRLQDEEIKLLAEFVKFQADQGWPTVSTD</sequence>
<evidence type="ECO:0000256" key="4">
    <source>
        <dbReference type="ARBA" id="ARBA00022723"/>
    </source>
</evidence>
<feature type="region of interest" description="Disordered" evidence="15">
    <location>
        <begin position="1246"/>
        <end position="1288"/>
    </location>
</feature>
<dbReference type="InterPro" id="IPR011713">
    <property type="entry name" value="Leu-rich_rpt_3"/>
</dbReference>
<evidence type="ECO:0000313" key="20">
    <source>
        <dbReference type="Proteomes" id="UP000434276"/>
    </source>
</evidence>
<keyword evidence="6" id="KW-0547">Nucleotide-binding</keyword>